<reference evidence="3" key="1">
    <citation type="journal article" date="2023" name="Antonie Van Leeuwenhoek">
        <title>Mesoterricola silvestris gen. nov., sp. nov., Mesoterricola sediminis sp. nov., Geothrix oryzae sp. nov., Geothrix edaphica sp. nov., Geothrix rubra sp. nov., and Geothrix limicola sp. nov., six novel members of Acidobacteriota isolated from soils.</title>
        <authorList>
            <person name="Itoh H."/>
            <person name="Sugisawa Y."/>
            <person name="Mise K."/>
            <person name="Xu Z."/>
            <person name="Kuniyasu M."/>
            <person name="Ushijima N."/>
            <person name="Kawano K."/>
            <person name="Kobayashi E."/>
            <person name="Shiratori Y."/>
            <person name="Masuda Y."/>
            <person name="Senoo K."/>
        </authorList>
    </citation>
    <scope>NUCLEOTIDE SEQUENCE</scope>
    <source>
        <strain evidence="3">Red802</strain>
    </source>
</reference>
<dbReference type="Gene3D" id="3.40.800.20">
    <property type="entry name" value="Histone deacetylase domain"/>
    <property type="match status" value="1"/>
</dbReference>
<dbReference type="InterPro" id="IPR023696">
    <property type="entry name" value="Ureohydrolase_dom_sf"/>
</dbReference>
<dbReference type="EMBL" id="BSDC01000001">
    <property type="protein sequence ID" value="GLH65723.1"/>
    <property type="molecule type" value="Genomic_DNA"/>
</dbReference>
<dbReference type="InterPro" id="IPR000286">
    <property type="entry name" value="HDACs"/>
</dbReference>
<dbReference type="InterPro" id="IPR037138">
    <property type="entry name" value="His_deacetylse_dom_sf"/>
</dbReference>
<dbReference type="PANTHER" id="PTHR10625:SF19">
    <property type="entry name" value="HISTONE DEACETYLASE 12"/>
    <property type="match status" value="1"/>
</dbReference>
<sequence>MIKTLHLFLPDFGPLAEKDVYRRHIVTGERAKAEGIATLTPSRSARIEDLLLVHTPKYIGALRSGEPPELASSGGVWFPSWIDVSLSVLGAFLDAIDSALVHGVSGMLGGGGHHAYPDHGGALSPVNDIAIGVHYLRSKGLRRVLVLDLDAHFGNGTVASFPDDPDLFLFDFHGHASDFGHPDTPHLFKNFRVEPDARLYLQALRKELPTVIDEFQPQACLYVAGMDVFSGTPNPPLRLKIPDIEKREAFVFEVLSNQKVPVAYVHAGGYASVETLVGLHMITARFAHGALTLYGSTRINWLQ</sequence>
<proteinExistence type="inferred from homology"/>
<evidence type="ECO:0000313" key="4">
    <source>
        <dbReference type="Proteomes" id="UP001165044"/>
    </source>
</evidence>
<feature type="domain" description="Histone deacetylase" evidence="2">
    <location>
        <begin position="39"/>
        <end position="273"/>
    </location>
</feature>
<keyword evidence="4" id="KW-1185">Reference proteome</keyword>
<dbReference type="Proteomes" id="UP001165044">
    <property type="component" value="Unassembled WGS sequence"/>
</dbReference>
<comment type="caution">
    <text evidence="3">The sequence shown here is derived from an EMBL/GenBank/DDBJ whole genome shotgun (WGS) entry which is preliminary data.</text>
</comment>
<evidence type="ECO:0000259" key="2">
    <source>
        <dbReference type="Pfam" id="PF00850"/>
    </source>
</evidence>
<protein>
    <submittedName>
        <fullName evidence="3">Histone deacetylase</fullName>
    </submittedName>
</protein>
<organism evidence="3 4">
    <name type="scientific">Geothrix edaphica</name>
    <dbReference type="NCBI Taxonomy" id="2927976"/>
    <lineage>
        <taxon>Bacteria</taxon>
        <taxon>Pseudomonadati</taxon>
        <taxon>Acidobacteriota</taxon>
        <taxon>Holophagae</taxon>
        <taxon>Holophagales</taxon>
        <taxon>Holophagaceae</taxon>
        <taxon>Geothrix</taxon>
    </lineage>
</organism>
<accession>A0ABQ5PTJ9</accession>
<dbReference type="SUPFAM" id="SSF52768">
    <property type="entry name" value="Arginase/deacetylase"/>
    <property type="match status" value="1"/>
</dbReference>
<dbReference type="InterPro" id="IPR023801">
    <property type="entry name" value="His_deacetylse_dom"/>
</dbReference>
<gene>
    <name evidence="3" type="ORF">GETHED_00870</name>
</gene>
<dbReference type="RefSeq" id="WP_285605815.1">
    <property type="nucleotide sequence ID" value="NZ_BSDC01000001.1"/>
</dbReference>
<evidence type="ECO:0000256" key="1">
    <source>
        <dbReference type="ARBA" id="ARBA00005947"/>
    </source>
</evidence>
<dbReference type="PANTHER" id="PTHR10625">
    <property type="entry name" value="HISTONE DEACETYLASE HDAC1-RELATED"/>
    <property type="match status" value="1"/>
</dbReference>
<dbReference type="Pfam" id="PF00850">
    <property type="entry name" value="Hist_deacetyl"/>
    <property type="match status" value="1"/>
</dbReference>
<dbReference type="PRINTS" id="PR01270">
    <property type="entry name" value="HDASUPER"/>
</dbReference>
<name>A0ABQ5PTJ9_9BACT</name>
<evidence type="ECO:0000313" key="3">
    <source>
        <dbReference type="EMBL" id="GLH65723.1"/>
    </source>
</evidence>
<comment type="similarity">
    <text evidence="1">Belongs to the histone deacetylase family.</text>
</comment>